<evidence type="ECO:0000313" key="2">
    <source>
        <dbReference type="EMBL" id="GAH66674.1"/>
    </source>
</evidence>
<accession>X1IKM8</accession>
<protein>
    <submittedName>
        <fullName evidence="2">Uncharacterized protein</fullName>
    </submittedName>
</protein>
<dbReference type="AlphaFoldDB" id="X1IKM8"/>
<proteinExistence type="predicted"/>
<comment type="caution">
    <text evidence="2">The sequence shown here is derived from an EMBL/GenBank/DDBJ whole genome shotgun (WGS) entry which is preliminary data.</text>
</comment>
<sequence>MKATITIEIEGNPEDINAITKNLQSFIKRQPATMRMTPMQGHMFPLNKPRHHRRMW</sequence>
<reference evidence="2" key="1">
    <citation type="journal article" date="2014" name="Front. Microbiol.">
        <title>High frequency of phylogenetically diverse reductive dehalogenase-homologous genes in deep subseafloor sedimentary metagenomes.</title>
        <authorList>
            <person name="Kawai M."/>
            <person name="Futagami T."/>
            <person name="Toyoda A."/>
            <person name="Takaki Y."/>
            <person name="Nishi S."/>
            <person name="Hori S."/>
            <person name="Arai W."/>
            <person name="Tsubouchi T."/>
            <person name="Morono Y."/>
            <person name="Uchiyama I."/>
            <person name="Ito T."/>
            <person name="Fujiyama A."/>
            <person name="Inagaki F."/>
            <person name="Takami H."/>
        </authorList>
    </citation>
    <scope>NUCLEOTIDE SEQUENCE</scope>
    <source>
        <strain evidence="2">Expedition CK06-06</strain>
    </source>
</reference>
<dbReference type="EMBL" id="BARU01029417">
    <property type="protein sequence ID" value="GAH66674.1"/>
    <property type="molecule type" value="Genomic_DNA"/>
</dbReference>
<name>X1IKM8_9ZZZZ</name>
<organism evidence="2">
    <name type="scientific">marine sediment metagenome</name>
    <dbReference type="NCBI Taxonomy" id="412755"/>
    <lineage>
        <taxon>unclassified sequences</taxon>
        <taxon>metagenomes</taxon>
        <taxon>ecological metagenomes</taxon>
    </lineage>
</organism>
<evidence type="ECO:0000256" key="1">
    <source>
        <dbReference type="SAM" id="MobiDB-lite"/>
    </source>
</evidence>
<feature type="region of interest" description="Disordered" evidence="1">
    <location>
        <begin position="37"/>
        <end position="56"/>
    </location>
</feature>
<gene>
    <name evidence="2" type="ORF">S03H2_46797</name>
</gene>